<organism evidence="1">
    <name type="scientific">marine sediment metagenome</name>
    <dbReference type="NCBI Taxonomy" id="412755"/>
    <lineage>
        <taxon>unclassified sequences</taxon>
        <taxon>metagenomes</taxon>
        <taxon>ecological metagenomes</taxon>
    </lineage>
</organism>
<name>X1AJE3_9ZZZZ</name>
<protein>
    <submittedName>
        <fullName evidence="1">Uncharacterized protein</fullName>
    </submittedName>
</protein>
<dbReference type="AlphaFoldDB" id="X1AJE3"/>
<comment type="caution">
    <text evidence="1">The sequence shown here is derived from an EMBL/GenBank/DDBJ whole genome shotgun (WGS) entry which is preliminary data.</text>
</comment>
<feature type="non-terminal residue" evidence="1">
    <location>
        <position position="35"/>
    </location>
</feature>
<accession>X1AJE3</accession>
<sequence length="35" mass="4044">MSNIKWPKCSSCGDEDFSFKDSEDFTVELHSEDVM</sequence>
<proteinExistence type="predicted"/>
<gene>
    <name evidence="1" type="ORF">S01H4_15484</name>
</gene>
<evidence type="ECO:0000313" key="1">
    <source>
        <dbReference type="EMBL" id="GAG69752.1"/>
    </source>
</evidence>
<dbReference type="EMBL" id="BART01006787">
    <property type="protein sequence ID" value="GAG69752.1"/>
    <property type="molecule type" value="Genomic_DNA"/>
</dbReference>
<reference evidence="1" key="1">
    <citation type="journal article" date="2014" name="Front. Microbiol.">
        <title>High frequency of phylogenetically diverse reductive dehalogenase-homologous genes in deep subseafloor sedimentary metagenomes.</title>
        <authorList>
            <person name="Kawai M."/>
            <person name="Futagami T."/>
            <person name="Toyoda A."/>
            <person name="Takaki Y."/>
            <person name="Nishi S."/>
            <person name="Hori S."/>
            <person name="Arai W."/>
            <person name="Tsubouchi T."/>
            <person name="Morono Y."/>
            <person name="Uchiyama I."/>
            <person name="Ito T."/>
            <person name="Fujiyama A."/>
            <person name="Inagaki F."/>
            <person name="Takami H."/>
        </authorList>
    </citation>
    <scope>NUCLEOTIDE SEQUENCE</scope>
    <source>
        <strain evidence="1">Expedition CK06-06</strain>
    </source>
</reference>